<proteinExistence type="predicted"/>
<dbReference type="EMBL" id="FNXT01001270">
    <property type="protein sequence ID" value="SZX76912.1"/>
    <property type="molecule type" value="Genomic_DNA"/>
</dbReference>
<organism evidence="1 2">
    <name type="scientific">Tetradesmus obliquus</name>
    <name type="common">Green alga</name>
    <name type="synonym">Acutodesmus obliquus</name>
    <dbReference type="NCBI Taxonomy" id="3088"/>
    <lineage>
        <taxon>Eukaryota</taxon>
        <taxon>Viridiplantae</taxon>
        <taxon>Chlorophyta</taxon>
        <taxon>core chlorophytes</taxon>
        <taxon>Chlorophyceae</taxon>
        <taxon>CS clade</taxon>
        <taxon>Sphaeropleales</taxon>
        <taxon>Scenedesmaceae</taxon>
        <taxon>Tetradesmus</taxon>
    </lineage>
</organism>
<keyword evidence="2" id="KW-1185">Reference proteome</keyword>
<sequence>MEFLQEGPIDSISTSLLCVLPRPCLLAGANPTSLQAWTSTGPCAAALSSQHRPQGPVHSSAGMQGVAAGSAAVQCLQQSWCWVPQHHCSRHAASNAGSSSTLAW</sequence>
<reference evidence="1 2" key="1">
    <citation type="submission" date="2016-10" db="EMBL/GenBank/DDBJ databases">
        <authorList>
            <person name="Cai Z."/>
        </authorList>
    </citation>
    <scope>NUCLEOTIDE SEQUENCE [LARGE SCALE GENOMIC DNA]</scope>
</reference>
<accession>A0A383WI67</accession>
<evidence type="ECO:0000313" key="2">
    <source>
        <dbReference type="Proteomes" id="UP000256970"/>
    </source>
</evidence>
<gene>
    <name evidence="1" type="ORF">BQ4739_LOCUS17276</name>
</gene>
<name>A0A383WI67_TETOB</name>
<dbReference type="AlphaFoldDB" id="A0A383WI67"/>
<evidence type="ECO:0000313" key="1">
    <source>
        <dbReference type="EMBL" id="SZX76912.1"/>
    </source>
</evidence>
<dbReference type="Proteomes" id="UP000256970">
    <property type="component" value="Unassembled WGS sequence"/>
</dbReference>
<protein>
    <submittedName>
        <fullName evidence="1">Uncharacterized protein</fullName>
    </submittedName>
</protein>